<dbReference type="EC" id="1.5.1.7" evidence="3"/>
<evidence type="ECO:0000256" key="10">
    <source>
        <dbReference type="PIRSR" id="PIRSR018250-1"/>
    </source>
</evidence>
<evidence type="ECO:0000256" key="1">
    <source>
        <dbReference type="ARBA" id="ARBA00004884"/>
    </source>
</evidence>
<evidence type="ECO:0000313" key="14">
    <source>
        <dbReference type="EMBL" id="SEF83206.1"/>
    </source>
</evidence>
<name>A0A1H5V7S7_XYLRU</name>
<organism evidence="14 15">
    <name type="scientific">Xylanibacter ruminicola</name>
    <name type="common">Prevotella ruminicola</name>
    <dbReference type="NCBI Taxonomy" id="839"/>
    <lineage>
        <taxon>Bacteria</taxon>
        <taxon>Pseudomonadati</taxon>
        <taxon>Bacteroidota</taxon>
        <taxon>Bacteroidia</taxon>
        <taxon>Bacteroidales</taxon>
        <taxon>Prevotellaceae</taxon>
        <taxon>Xylanibacter</taxon>
    </lineage>
</organism>
<sequence>MKIGLIKETKIPEDNRVSLSPAQVAKLNQEFPDSEIVVQSSNIRAFTDEEYRQAGVRVVGDMSDCDVLFGIKEAQIDSLIPNKHYFFFAHIAKMQEYNRPLLQAMLAKNLTFSDYEYLVDENNERVCAFGWWAGVVGVYYTLRGYGLKFGRNSLPKPDRKSTLAQMRTILATAQLPKVKILITGNGRVAQGAIYVMRECRAQELTYEQFMSDEPVNSLSFYRASVNELVKRKDRKSFDRSDFRNNPEEYESDFIKFAKHTDIYIPCHYWDPKAPIYLKQEDFRKYNLPIKMIGDITCDICGGIKSTIRPATHAEPYYDFNPVTYKEEMPFSTQDNITVMAVDTCPNALAIDASEYFGDMLTEYVFKPLLRGEGDVSDVIRKATIVRDGKLTDKFVYLKDFAEGK</sequence>
<dbReference type="SUPFAM" id="SSF52283">
    <property type="entry name" value="Formate/glycerate dehydrogenase catalytic domain-like"/>
    <property type="match status" value="1"/>
</dbReference>
<feature type="active site" description="Proton acceptor" evidence="10">
    <location>
        <position position="72"/>
    </location>
</feature>
<reference evidence="14 15" key="1">
    <citation type="submission" date="2016-10" db="EMBL/GenBank/DDBJ databases">
        <authorList>
            <person name="de Groot N.N."/>
        </authorList>
    </citation>
    <scope>NUCLEOTIDE SEQUENCE [LARGE SCALE GENOMIC DNA]</scope>
    <source>
        <strain evidence="14 15">AR32</strain>
    </source>
</reference>
<dbReference type="CDD" id="cd05199">
    <property type="entry name" value="SDH_like"/>
    <property type="match status" value="1"/>
</dbReference>
<comment type="pathway">
    <text evidence="1">Amino-acid biosynthesis; L-lysine biosynthesis via AAA pathway; L-lysine from L-alpha-aminoadipate (fungal route): step 3/3.</text>
</comment>
<dbReference type="InterPro" id="IPR027281">
    <property type="entry name" value="Lys1"/>
</dbReference>
<feature type="binding site" evidence="11">
    <location>
        <position position="268"/>
    </location>
    <ligand>
        <name>NAD(+)</name>
        <dbReference type="ChEBI" id="CHEBI:57540"/>
    </ligand>
</feature>
<proteinExistence type="predicted"/>
<evidence type="ECO:0000256" key="4">
    <source>
        <dbReference type="ARBA" id="ARBA00021221"/>
    </source>
</evidence>
<dbReference type="InterPro" id="IPR051168">
    <property type="entry name" value="AASS"/>
</dbReference>
<evidence type="ECO:0000256" key="8">
    <source>
        <dbReference type="ARBA" id="ARBA00033228"/>
    </source>
</evidence>
<feature type="binding site" evidence="11">
    <location>
        <begin position="186"/>
        <end position="187"/>
    </location>
    <ligand>
        <name>NAD(+)</name>
        <dbReference type="ChEBI" id="CHEBI:57540"/>
    </ligand>
</feature>
<dbReference type="RefSeq" id="WP_103915721.1">
    <property type="nucleotide sequence ID" value="NZ_FNUV01000004.1"/>
</dbReference>
<dbReference type="GO" id="GO:0019878">
    <property type="term" value="P:lysine biosynthetic process via aminoadipic acid"/>
    <property type="evidence" value="ECO:0007669"/>
    <property type="project" value="UniProtKB-UniPathway"/>
</dbReference>
<comment type="catalytic activity">
    <reaction evidence="9">
        <text>L-saccharopine + NAD(+) + H2O = L-lysine + 2-oxoglutarate + NADH + H(+)</text>
        <dbReference type="Rhea" id="RHEA:12440"/>
        <dbReference type="ChEBI" id="CHEBI:15377"/>
        <dbReference type="ChEBI" id="CHEBI:15378"/>
        <dbReference type="ChEBI" id="CHEBI:16810"/>
        <dbReference type="ChEBI" id="CHEBI:32551"/>
        <dbReference type="ChEBI" id="CHEBI:57540"/>
        <dbReference type="ChEBI" id="CHEBI:57945"/>
        <dbReference type="ChEBI" id="CHEBI:57951"/>
        <dbReference type="EC" id="1.5.1.7"/>
    </reaction>
</comment>
<evidence type="ECO:0000256" key="2">
    <source>
        <dbReference type="ARBA" id="ARBA00011245"/>
    </source>
</evidence>
<dbReference type="GO" id="GO:0004754">
    <property type="term" value="F:saccharopine dehydrogenase (NAD+, L-lysine-forming) activity"/>
    <property type="evidence" value="ECO:0007669"/>
    <property type="project" value="UniProtKB-EC"/>
</dbReference>
<evidence type="ECO:0000256" key="6">
    <source>
        <dbReference type="ARBA" id="ARBA00023002"/>
    </source>
</evidence>
<feature type="active site" description="Proton donor" evidence="10">
    <location>
        <position position="90"/>
    </location>
</feature>
<feature type="domain" description="Alanine dehydrogenase/pyridine nucleotide transhydrogenase N-terminal" evidence="13">
    <location>
        <begin position="4"/>
        <end position="136"/>
    </location>
</feature>
<evidence type="ECO:0000256" key="9">
    <source>
        <dbReference type="ARBA" id="ARBA00047860"/>
    </source>
</evidence>
<feature type="domain" description="Alanine dehydrogenase/pyridine nucleotide transhydrogenase NAD(H)-binding" evidence="12">
    <location>
        <begin position="160"/>
        <end position="340"/>
    </location>
</feature>
<dbReference type="PIRSF" id="PIRSF018250">
    <property type="entry name" value="Saccharopine_DH_Lys"/>
    <property type="match status" value="1"/>
</dbReference>
<evidence type="ECO:0000259" key="12">
    <source>
        <dbReference type="SMART" id="SM01002"/>
    </source>
</evidence>
<dbReference type="InterPro" id="IPR007698">
    <property type="entry name" value="AlaDH/PNT_NAD(H)-bd"/>
</dbReference>
<dbReference type="Gene3D" id="3.40.50.720">
    <property type="entry name" value="NAD(P)-binding Rossmann-like Domain"/>
    <property type="match status" value="2"/>
</dbReference>
<gene>
    <name evidence="14" type="ORF">SAMN05216354_1789</name>
</gene>
<evidence type="ECO:0000256" key="5">
    <source>
        <dbReference type="ARBA" id="ARBA00022605"/>
    </source>
</evidence>
<keyword evidence="6" id="KW-0560">Oxidoreductase</keyword>
<evidence type="ECO:0000313" key="15">
    <source>
        <dbReference type="Proteomes" id="UP000236735"/>
    </source>
</evidence>
<keyword evidence="5" id="KW-0028">Amino-acid biosynthesis</keyword>
<evidence type="ECO:0000256" key="11">
    <source>
        <dbReference type="PIRSR" id="PIRSR018250-3"/>
    </source>
</evidence>
<evidence type="ECO:0000256" key="3">
    <source>
        <dbReference type="ARBA" id="ARBA00012847"/>
    </source>
</evidence>
<dbReference type="AlphaFoldDB" id="A0A1H5V7S7"/>
<dbReference type="PANTHER" id="PTHR11133">
    <property type="entry name" value="SACCHAROPINE DEHYDROGENASE"/>
    <property type="match status" value="1"/>
</dbReference>
<dbReference type="UniPathway" id="UPA00033">
    <property type="reaction ID" value="UER00034"/>
</dbReference>
<dbReference type="PANTHER" id="PTHR11133:SF22">
    <property type="entry name" value="ALPHA-AMINOADIPIC SEMIALDEHYDE SYNTHASE, MITOCHONDRIAL"/>
    <property type="match status" value="1"/>
</dbReference>
<evidence type="ECO:0000259" key="13">
    <source>
        <dbReference type="SMART" id="SM01003"/>
    </source>
</evidence>
<dbReference type="EMBL" id="FNUV01000004">
    <property type="protein sequence ID" value="SEF83206.1"/>
    <property type="molecule type" value="Genomic_DNA"/>
</dbReference>
<protein>
    <recommendedName>
        <fullName evidence="4">Saccharopine dehydrogenase [NAD(+), L-lysine-forming]</fullName>
        <ecNumber evidence="3">1.5.1.7</ecNumber>
    </recommendedName>
    <alternativeName>
        <fullName evidence="8">Lysine--2-oxoglutarate reductase</fullName>
    </alternativeName>
</protein>
<comment type="subunit">
    <text evidence="2">Monomer.</text>
</comment>
<accession>A0A1H5V7S7</accession>
<keyword evidence="11" id="KW-0520">NAD</keyword>
<dbReference type="Pfam" id="PF05222">
    <property type="entry name" value="AlaDh_PNT_N"/>
    <property type="match status" value="1"/>
</dbReference>
<dbReference type="SMART" id="SM01002">
    <property type="entry name" value="AlaDh_PNT_C"/>
    <property type="match status" value="1"/>
</dbReference>
<keyword evidence="7" id="KW-1015">Disulfide bond</keyword>
<evidence type="ECO:0000256" key="7">
    <source>
        <dbReference type="ARBA" id="ARBA00023157"/>
    </source>
</evidence>
<dbReference type="Proteomes" id="UP000236735">
    <property type="component" value="Unassembled WGS sequence"/>
</dbReference>
<dbReference type="SMART" id="SM01003">
    <property type="entry name" value="AlaDh_PNT_N"/>
    <property type="match status" value="1"/>
</dbReference>
<dbReference type="InterPro" id="IPR007886">
    <property type="entry name" value="AlaDH/PNT_N"/>
</dbReference>